<feature type="non-terminal residue" evidence="3">
    <location>
        <position position="53"/>
    </location>
</feature>
<reference evidence="3" key="1">
    <citation type="submission" date="2018-05" db="EMBL/GenBank/DDBJ databases">
        <authorList>
            <person name="Lanie J.A."/>
            <person name="Ng W.-L."/>
            <person name="Kazmierczak K.M."/>
            <person name="Andrzejewski T.M."/>
            <person name="Davidsen T.M."/>
            <person name="Wayne K.J."/>
            <person name="Tettelin H."/>
            <person name="Glass J.I."/>
            <person name="Rusch D."/>
            <person name="Podicherti R."/>
            <person name="Tsui H.-C.T."/>
            <person name="Winkler M.E."/>
        </authorList>
    </citation>
    <scope>NUCLEOTIDE SEQUENCE</scope>
</reference>
<evidence type="ECO:0000256" key="1">
    <source>
        <dbReference type="ARBA" id="ARBA00006336"/>
    </source>
</evidence>
<dbReference type="GO" id="GO:0016787">
    <property type="term" value="F:hydrolase activity"/>
    <property type="evidence" value="ECO:0007669"/>
    <property type="project" value="UniProtKB-KW"/>
</dbReference>
<dbReference type="PANTHER" id="PTHR11080">
    <property type="entry name" value="PYRAZINAMIDASE/NICOTINAMIDASE"/>
    <property type="match status" value="1"/>
</dbReference>
<dbReference type="AlphaFoldDB" id="A0A382MV75"/>
<accession>A0A382MV75</accession>
<protein>
    <submittedName>
        <fullName evidence="3">Uncharacterized protein</fullName>
    </submittedName>
</protein>
<gene>
    <name evidence="3" type="ORF">METZ01_LOCUS305294</name>
</gene>
<dbReference type="PANTHER" id="PTHR11080:SF2">
    <property type="entry name" value="LD05707P"/>
    <property type="match status" value="1"/>
</dbReference>
<name>A0A382MV75_9ZZZZ</name>
<evidence type="ECO:0000256" key="2">
    <source>
        <dbReference type="ARBA" id="ARBA00022801"/>
    </source>
</evidence>
<proteinExistence type="inferred from homology"/>
<dbReference type="Gene3D" id="3.40.50.850">
    <property type="entry name" value="Isochorismatase-like"/>
    <property type="match status" value="1"/>
</dbReference>
<dbReference type="EMBL" id="UINC01095955">
    <property type="protein sequence ID" value="SVC52440.1"/>
    <property type="molecule type" value="Genomic_DNA"/>
</dbReference>
<dbReference type="InterPro" id="IPR036380">
    <property type="entry name" value="Isochorismatase-like_sf"/>
</dbReference>
<evidence type="ECO:0000313" key="3">
    <source>
        <dbReference type="EMBL" id="SVC52440.1"/>
    </source>
</evidence>
<comment type="similarity">
    <text evidence="1">Belongs to the isochorismatase family.</text>
</comment>
<keyword evidence="2" id="KW-0378">Hydrolase</keyword>
<organism evidence="3">
    <name type="scientific">marine metagenome</name>
    <dbReference type="NCBI Taxonomy" id="408172"/>
    <lineage>
        <taxon>unclassified sequences</taxon>
        <taxon>metagenomes</taxon>
        <taxon>ecological metagenomes</taxon>
    </lineage>
</organism>
<dbReference type="SUPFAM" id="SSF52499">
    <property type="entry name" value="Isochorismatase-like hydrolases"/>
    <property type="match status" value="1"/>
</dbReference>
<sequence length="53" mass="5940">MKALVIIDVQNDFLINGSLEVPDGNDVIEPINEIIKNYALVVATKDWHPLDHV</sequence>
<dbReference type="InterPro" id="IPR052347">
    <property type="entry name" value="Isochorismatase_Nicotinamidase"/>
</dbReference>